<gene>
    <name evidence="1" type="ORF">PHLCEN_2v1078</name>
</gene>
<protein>
    <submittedName>
        <fullName evidence="1">Uncharacterized protein</fullName>
    </submittedName>
</protein>
<organism evidence="1 2">
    <name type="scientific">Hermanssonia centrifuga</name>
    <dbReference type="NCBI Taxonomy" id="98765"/>
    <lineage>
        <taxon>Eukaryota</taxon>
        <taxon>Fungi</taxon>
        <taxon>Dikarya</taxon>
        <taxon>Basidiomycota</taxon>
        <taxon>Agaricomycotina</taxon>
        <taxon>Agaricomycetes</taxon>
        <taxon>Polyporales</taxon>
        <taxon>Meruliaceae</taxon>
        <taxon>Hermanssonia</taxon>
    </lineage>
</organism>
<keyword evidence="2" id="KW-1185">Reference proteome</keyword>
<comment type="caution">
    <text evidence="1">The sequence shown here is derived from an EMBL/GenBank/DDBJ whole genome shotgun (WGS) entry which is preliminary data.</text>
</comment>
<proteinExistence type="predicted"/>
<dbReference type="Proteomes" id="UP000186601">
    <property type="component" value="Unassembled WGS sequence"/>
</dbReference>
<dbReference type="EMBL" id="MLYV02000084">
    <property type="protein sequence ID" value="PSS37039.1"/>
    <property type="molecule type" value="Genomic_DNA"/>
</dbReference>
<evidence type="ECO:0000313" key="1">
    <source>
        <dbReference type="EMBL" id="PSS37039.1"/>
    </source>
</evidence>
<dbReference type="AlphaFoldDB" id="A0A2R6S499"/>
<accession>A0A2R6S499</accession>
<evidence type="ECO:0000313" key="2">
    <source>
        <dbReference type="Proteomes" id="UP000186601"/>
    </source>
</evidence>
<sequence>MSRRAFPNWGRARNVDRSQTNREYDNLAATSPEETISKLRSFHRGKNPERTNVAASIVQLFDSLAQRNEFAFEEIIHQYVMFGLHEFLLDIAMNQKIYPVRSNHNLEARLLLRSTLVISHSLPRD</sequence>
<name>A0A2R6S499_9APHY</name>
<reference evidence="1 2" key="1">
    <citation type="submission" date="2018-02" db="EMBL/GenBank/DDBJ databases">
        <title>Genome sequence of the basidiomycete white-rot fungus Phlebia centrifuga.</title>
        <authorList>
            <person name="Granchi Z."/>
            <person name="Peng M."/>
            <person name="de Vries R.P."/>
            <person name="Hilden K."/>
            <person name="Makela M.R."/>
            <person name="Grigoriev I."/>
            <person name="Riley R."/>
        </authorList>
    </citation>
    <scope>NUCLEOTIDE SEQUENCE [LARGE SCALE GENOMIC DNA]</scope>
    <source>
        <strain evidence="1 2">FBCC195</strain>
    </source>
</reference>